<organism evidence="1 2">
    <name type="scientific">Trifolium subterraneum</name>
    <name type="common">Subterranean clover</name>
    <dbReference type="NCBI Taxonomy" id="3900"/>
    <lineage>
        <taxon>Eukaryota</taxon>
        <taxon>Viridiplantae</taxon>
        <taxon>Streptophyta</taxon>
        <taxon>Embryophyta</taxon>
        <taxon>Tracheophyta</taxon>
        <taxon>Spermatophyta</taxon>
        <taxon>Magnoliopsida</taxon>
        <taxon>eudicotyledons</taxon>
        <taxon>Gunneridae</taxon>
        <taxon>Pentapetalae</taxon>
        <taxon>rosids</taxon>
        <taxon>fabids</taxon>
        <taxon>Fabales</taxon>
        <taxon>Fabaceae</taxon>
        <taxon>Papilionoideae</taxon>
        <taxon>50 kb inversion clade</taxon>
        <taxon>NPAAA clade</taxon>
        <taxon>Hologalegina</taxon>
        <taxon>IRL clade</taxon>
        <taxon>Trifolieae</taxon>
        <taxon>Trifolium</taxon>
    </lineage>
</organism>
<gene>
    <name evidence="1" type="ORF">TSUD_373710</name>
</gene>
<reference evidence="2" key="1">
    <citation type="journal article" date="2017" name="Front. Plant Sci.">
        <title>Climate Clever Clovers: New Paradigm to Reduce the Environmental Footprint of Ruminants by Breeding Low Methanogenic Forages Utilizing Haplotype Variation.</title>
        <authorList>
            <person name="Kaur P."/>
            <person name="Appels R."/>
            <person name="Bayer P.E."/>
            <person name="Keeble-Gagnere G."/>
            <person name="Wang J."/>
            <person name="Hirakawa H."/>
            <person name="Shirasawa K."/>
            <person name="Vercoe P."/>
            <person name="Stefanova K."/>
            <person name="Durmic Z."/>
            <person name="Nichols P."/>
            <person name="Revell C."/>
            <person name="Isobe S.N."/>
            <person name="Edwards D."/>
            <person name="Erskine W."/>
        </authorList>
    </citation>
    <scope>NUCLEOTIDE SEQUENCE [LARGE SCALE GENOMIC DNA]</scope>
    <source>
        <strain evidence="2">cv. Daliak</strain>
    </source>
</reference>
<evidence type="ECO:0000313" key="1">
    <source>
        <dbReference type="EMBL" id="GAU27976.1"/>
    </source>
</evidence>
<name>A0A2Z6M723_TRISU</name>
<dbReference type="AlphaFoldDB" id="A0A2Z6M723"/>
<accession>A0A2Z6M723</accession>
<proteinExistence type="predicted"/>
<dbReference type="Proteomes" id="UP000242715">
    <property type="component" value="Unassembled WGS sequence"/>
</dbReference>
<dbReference type="EMBL" id="DF973365">
    <property type="protein sequence ID" value="GAU27976.1"/>
    <property type="molecule type" value="Genomic_DNA"/>
</dbReference>
<sequence length="172" mass="20059">MLNGKCPFVLVVYNSSARVRVIKRWTKNVKVGISTYSPKKNLALEPTSLQLMRSTLDLIDAQTKLLEMSAVMRHLATYTIRLFLKKQFYIHLALDQKNAVLQMCQVRKEETRSKEEEMMMQPQQTWKVETIAKLRKPQTRGVCRAERHNRASCPVLRQKIESETEGDNEYDD</sequence>
<protein>
    <submittedName>
        <fullName evidence="1">Uncharacterized protein</fullName>
    </submittedName>
</protein>
<keyword evidence="2" id="KW-1185">Reference proteome</keyword>
<evidence type="ECO:0000313" key="2">
    <source>
        <dbReference type="Proteomes" id="UP000242715"/>
    </source>
</evidence>